<dbReference type="Proteomes" id="UP000228758">
    <property type="component" value="Unassembled WGS sequence"/>
</dbReference>
<dbReference type="OrthoDB" id="3686802at2"/>
<dbReference type="GO" id="GO:0005886">
    <property type="term" value="C:plasma membrane"/>
    <property type="evidence" value="ECO:0007669"/>
    <property type="project" value="UniProtKB-SubCell"/>
</dbReference>
<evidence type="ECO:0000313" key="3">
    <source>
        <dbReference type="Proteomes" id="UP000228758"/>
    </source>
</evidence>
<keyword evidence="3" id="KW-1185">Reference proteome</keyword>
<feature type="transmembrane region" description="Helical" evidence="1">
    <location>
        <begin position="242"/>
        <end position="261"/>
    </location>
</feature>
<reference evidence="2 3" key="1">
    <citation type="submission" date="2017-11" db="EMBL/GenBank/DDBJ databases">
        <title>Genomic Encyclopedia of Archaeal and Bacterial Type Strains, Phase II (KMG-II): From Individual Species to Whole Genera.</title>
        <authorList>
            <person name="Goeker M."/>
        </authorList>
    </citation>
    <scope>NUCLEOTIDE SEQUENCE [LARGE SCALE GENOMIC DNA]</scope>
    <source>
        <strain evidence="2 3">DSM 27393</strain>
    </source>
</reference>
<feature type="transmembrane region" description="Helical" evidence="1">
    <location>
        <begin position="77"/>
        <end position="99"/>
    </location>
</feature>
<evidence type="ECO:0000256" key="1">
    <source>
        <dbReference type="SAM" id="Phobius"/>
    </source>
</evidence>
<organism evidence="2 3">
    <name type="scientific">Diaminobutyricimonas aerilata</name>
    <dbReference type="NCBI Taxonomy" id="1162967"/>
    <lineage>
        <taxon>Bacteria</taxon>
        <taxon>Bacillati</taxon>
        <taxon>Actinomycetota</taxon>
        <taxon>Actinomycetes</taxon>
        <taxon>Micrococcales</taxon>
        <taxon>Microbacteriaceae</taxon>
        <taxon>Diaminobutyricimonas</taxon>
    </lineage>
</organism>
<keyword evidence="1" id="KW-0812">Transmembrane</keyword>
<dbReference type="AlphaFoldDB" id="A0A2M9CNX0"/>
<gene>
    <name evidence="2" type="ORF">CLV46_3165</name>
</gene>
<feature type="transmembrane region" description="Helical" evidence="1">
    <location>
        <begin position="158"/>
        <end position="181"/>
    </location>
</feature>
<keyword evidence="1" id="KW-1133">Transmembrane helix</keyword>
<name>A0A2M9CNX0_9MICO</name>
<dbReference type="EMBL" id="PGFF01000001">
    <property type="protein sequence ID" value="PJJ73572.1"/>
    <property type="molecule type" value="Genomic_DNA"/>
</dbReference>
<keyword evidence="1" id="KW-0472">Membrane</keyword>
<feature type="transmembrane region" description="Helical" evidence="1">
    <location>
        <begin position="120"/>
        <end position="146"/>
    </location>
</feature>
<dbReference type="RefSeq" id="WP_100365641.1">
    <property type="nucleotide sequence ID" value="NZ_PGFF01000001.1"/>
</dbReference>
<proteinExistence type="predicted"/>
<comment type="caution">
    <text evidence="2">The sequence shown here is derived from an EMBL/GenBank/DDBJ whole genome shotgun (WGS) entry which is preliminary data.</text>
</comment>
<dbReference type="GO" id="GO:0140359">
    <property type="term" value="F:ABC-type transporter activity"/>
    <property type="evidence" value="ECO:0007669"/>
    <property type="project" value="InterPro"/>
</dbReference>
<feature type="transmembrane region" description="Helical" evidence="1">
    <location>
        <begin position="188"/>
        <end position="208"/>
    </location>
</feature>
<accession>A0A2M9CNX0</accession>
<evidence type="ECO:0000313" key="2">
    <source>
        <dbReference type="EMBL" id="PJJ73572.1"/>
    </source>
</evidence>
<dbReference type="Pfam" id="PF12679">
    <property type="entry name" value="ABC2_membrane_2"/>
    <property type="match status" value="1"/>
</dbReference>
<sequence>MREALPVFRRALGDSWRSLIAWTLGVAAALLLYLPLFPSIGGNGEMQQIIDSMPRELVKTLGYEQISSGPGYVQGTFFGLIGFLLLVIAATSWGSGAIAGAEESGRLELTLAHGVGRAQYALESALAVLARLLWLGLVAFVIVLALDDPSQLDIDPGALLAAVAALLGLTFLSGAVALLVGASTGRRILATAAGAGVAVVGYVLNAIANQVADAEWVRAASPYSWAYQEQPLTNGADGPGLVLLWGSSALLVAASAVVLRVRDITG</sequence>
<protein>
    <submittedName>
        <fullName evidence="2">ABC-2 type transport system permease protein</fullName>
    </submittedName>
</protein>
<feature type="transmembrane region" description="Helical" evidence="1">
    <location>
        <begin position="19"/>
        <end position="37"/>
    </location>
</feature>